<dbReference type="EMBL" id="KB445553">
    <property type="protein sequence ID" value="EMC98547.1"/>
    <property type="molecule type" value="Genomic_DNA"/>
</dbReference>
<organism evidence="3 4">
    <name type="scientific">Baudoinia panamericana (strain UAMH 10762)</name>
    <name type="common">Angels' share fungus</name>
    <name type="synonym">Baudoinia compniacensis (strain UAMH 10762)</name>
    <dbReference type="NCBI Taxonomy" id="717646"/>
    <lineage>
        <taxon>Eukaryota</taxon>
        <taxon>Fungi</taxon>
        <taxon>Dikarya</taxon>
        <taxon>Ascomycota</taxon>
        <taxon>Pezizomycotina</taxon>
        <taxon>Dothideomycetes</taxon>
        <taxon>Dothideomycetidae</taxon>
        <taxon>Mycosphaerellales</taxon>
        <taxon>Teratosphaeriaceae</taxon>
        <taxon>Baudoinia</taxon>
    </lineage>
</organism>
<evidence type="ECO:0000259" key="2">
    <source>
        <dbReference type="Pfam" id="PF07883"/>
    </source>
</evidence>
<feature type="domain" description="Cupin type-2" evidence="2">
    <location>
        <begin position="78"/>
        <end position="136"/>
    </location>
</feature>
<feature type="compositionally biased region" description="Basic and acidic residues" evidence="1">
    <location>
        <begin position="1"/>
        <end position="12"/>
    </location>
</feature>
<evidence type="ECO:0000313" key="3">
    <source>
        <dbReference type="EMBL" id="EMC98547.1"/>
    </source>
</evidence>
<dbReference type="HOGENOM" id="CLU_096188_1_0_1"/>
<sequence length="169" mass="18379">MSHYITTHDKSGKSVFSKTVPSEPHPMPIPAGNLQLVYTSHTFRPDLSKEADIEQFAHDRANGLGNAVTPPSGVAAALVTIEPNATGIWHRTTSVDTIVMVEGVLELHLDGGEVRTLKAGDTCVQRATMHQWKNVTPNYGSAKMAAFALPIIEPFVVAGRTLQTDFRFE</sequence>
<dbReference type="CDD" id="cd02231">
    <property type="entry name" value="cupin_BLL6423-like"/>
    <property type="match status" value="1"/>
</dbReference>
<dbReference type="SUPFAM" id="SSF51182">
    <property type="entry name" value="RmlC-like cupins"/>
    <property type="match status" value="1"/>
</dbReference>
<dbReference type="InterPro" id="IPR047142">
    <property type="entry name" value="OryJ/VirC-like"/>
</dbReference>
<name>M2LVA7_BAUPA</name>
<dbReference type="InterPro" id="IPR013096">
    <property type="entry name" value="Cupin_2"/>
</dbReference>
<dbReference type="OMA" id="HLIVCEL"/>
<dbReference type="Proteomes" id="UP000011761">
    <property type="component" value="Unassembled WGS sequence"/>
</dbReference>
<dbReference type="PANTHER" id="PTHR36156">
    <property type="entry name" value="SLR2101 PROTEIN"/>
    <property type="match status" value="1"/>
</dbReference>
<dbReference type="GeneID" id="19111824"/>
<dbReference type="InterPro" id="IPR011051">
    <property type="entry name" value="RmlC_Cupin_sf"/>
</dbReference>
<reference evidence="3 4" key="1">
    <citation type="journal article" date="2012" name="PLoS Pathog.">
        <title>Diverse lifestyles and strategies of plant pathogenesis encoded in the genomes of eighteen Dothideomycetes fungi.</title>
        <authorList>
            <person name="Ohm R.A."/>
            <person name="Feau N."/>
            <person name="Henrissat B."/>
            <person name="Schoch C.L."/>
            <person name="Horwitz B.A."/>
            <person name="Barry K.W."/>
            <person name="Condon B.J."/>
            <person name="Copeland A.C."/>
            <person name="Dhillon B."/>
            <person name="Glaser F."/>
            <person name="Hesse C.N."/>
            <person name="Kosti I."/>
            <person name="LaButti K."/>
            <person name="Lindquist E.A."/>
            <person name="Lucas S."/>
            <person name="Salamov A.A."/>
            <person name="Bradshaw R.E."/>
            <person name="Ciuffetti L."/>
            <person name="Hamelin R.C."/>
            <person name="Kema G.H.J."/>
            <person name="Lawrence C."/>
            <person name="Scott J.A."/>
            <person name="Spatafora J.W."/>
            <person name="Turgeon B.G."/>
            <person name="de Wit P.J.G.M."/>
            <person name="Zhong S."/>
            <person name="Goodwin S.B."/>
            <person name="Grigoriev I.V."/>
        </authorList>
    </citation>
    <scope>NUCLEOTIDE SEQUENCE [LARGE SCALE GENOMIC DNA]</scope>
    <source>
        <strain evidence="3 4">UAMH 10762</strain>
    </source>
</reference>
<dbReference type="InterPro" id="IPR014710">
    <property type="entry name" value="RmlC-like_jellyroll"/>
</dbReference>
<evidence type="ECO:0000313" key="4">
    <source>
        <dbReference type="Proteomes" id="UP000011761"/>
    </source>
</evidence>
<dbReference type="Gene3D" id="2.60.120.10">
    <property type="entry name" value="Jelly Rolls"/>
    <property type="match status" value="1"/>
</dbReference>
<dbReference type="Pfam" id="PF07883">
    <property type="entry name" value="Cupin_2"/>
    <property type="match status" value="1"/>
</dbReference>
<dbReference type="AlphaFoldDB" id="M2LVA7"/>
<keyword evidence="4" id="KW-1185">Reference proteome</keyword>
<protein>
    <recommendedName>
        <fullName evidence="2">Cupin type-2 domain-containing protein</fullName>
    </recommendedName>
</protein>
<proteinExistence type="predicted"/>
<dbReference type="PANTHER" id="PTHR36156:SF3">
    <property type="entry name" value="CUPIN 2 CONSERVED BARREL DOMAIN-CONTAINING PROTEIN"/>
    <property type="match status" value="1"/>
</dbReference>
<gene>
    <name evidence="3" type="ORF">BAUCODRAFT_32604</name>
</gene>
<accession>M2LVA7</accession>
<dbReference type="OrthoDB" id="5840532at2759"/>
<dbReference type="KEGG" id="bcom:BAUCODRAFT_32604"/>
<dbReference type="RefSeq" id="XP_007674521.1">
    <property type="nucleotide sequence ID" value="XM_007676331.1"/>
</dbReference>
<feature type="region of interest" description="Disordered" evidence="1">
    <location>
        <begin position="1"/>
        <end position="23"/>
    </location>
</feature>
<evidence type="ECO:0000256" key="1">
    <source>
        <dbReference type="SAM" id="MobiDB-lite"/>
    </source>
</evidence>
<dbReference type="eggNOG" id="ENOG502S90D">
    <property type="taxonomic scope" value="Eukaryota"/>
</dbReference>